<dbReference type="SUPFAM" id="SSF102215">
    <property type="entry name" value="Creatininase"/>
    <property type="match status" value="1"/>
</dbReference>
<accession>A0A381STR1</accession>
<dbReference type="InterPro" id="IPR003785">
    <property type="entry name" value="Creatininase/forma_Hydrolase"/>
</dbReference>
<dbReference type="AlphaFoldDB" id="A0A381STR1"/>
<sequence>MPKQIVAVVAFAAFFVGSAIAQLPDTVFLDELTWTEVRDLIDNDTTTVIVATAGTEQNGPHMVLGKHKFIVSYAAEQIARRLGDTLVAPVIAYVPEGNLDPPSGHMRYAGAITLPQEHFMTLLEFTARSLAVHGFTDIVFIGDSGGNQRGMRDVSERLNTEWSDTPTRVHFVGDYYSNNGVNDWLISQGETQESIGSHAGIRDTSQLMFIAPQHIRDSKRVLGGGFEGSGVSGDPSRASVEYGEKAMELKIEAALRQIKELFNAG</sequence>
<keyword evidence="4" id="KW-0862">Zinc</keyword>
<gene>
    <name evidence="5" type="ORF">METZ01_LOCUS59555</name>
</gene>
<organism evidence="5">
    <name type="scientific">marine metagenome</name>
    <dbReference type="NCBI Taxonomy" id="408172"/>
    <lineage>
        <taxon>unclassified sequences</taxon>
        <taxon>metagenomes</taxon>
        <taxon>ecological metagenomes</taxon>
    </lineage>
</organism>
<dbReference type="Pfam" id="PF02633">
    <property type="entry name" value="Creatininase"/>
    <property type="match status" value="1"/>
</dbReference>
<evidence type="ECO:0000256" key="3">
    <source>
        <dbReference type="ARBA" id="ARBA00022801"/>
    </source>
</evidence>
<dbReference type="PANTHER" id="PTHR35005">
    <property type="entry name" value="3-DEHYDRO-SCYLLO-INOSOSE HYDROLASE"/>
    <property type="match status" value="1"/>
</dbReference>
<dbReference type="EMBL" id="UINC01003481">
    <property type="protein sequence ID" value="SVA06701.1"/>
    <property type="molecule type" value="Genomic_DNA"/>
</dbReference>
<proteinExistence type="predicted"/>
<dbReference type="GO" id="GO:0016811">
    <property type="term" value="F:hydrolase activity, acting on carbon-nitrogen (but not peptide) bonds, in linear amides"/>
    <property type="evidence" value="ECO:0007669"/>
    <property type="project" value="TreeGrafter"/>
</dbReference>
<comment type="cofactor">
    <cofactor evidence="1">
        <name>Zn(2+)</name>
        <dbReference type="ChEBI" id="CHEBI:29105"/>
    </cofactor>
</comment>
<evidence type="ECO:0000313" key="5">
    <source>
        <dbReference type="EMBL" id="SVA06701.1"/>
    </source>
</evidence>
<evidence type="ECO:0000256" key="2">
    <source>
        <dbReference type="ARBA" id="ARBA00022723"/>
    </source>
</evidence>
<dbReference type="GO" id="GO:0046872">
    <property type="term" value="F:metal ion binding"/>
    <property type="evidence" value="ECO:0007669"/>
    <property type="project" value="UniProtKB-KW"/>
</dbReference>
<name>A0A381STR1_9ZZZZ</name>
<evidence type="ECO:0000256" key="1">
    <source>
        <dbReference type="ARBA" id="ARBA00001947"/>
    </source>
</evidence>
<evidence type="ECO:0008006" key="6">
    <source>
        <dbReference type="Google" id="ProtNLM"/>
    </source>
</evidence>
<evidence type="ECO:0000256" key="4">
    <source>
        <dbReference type="ARBA" id="ARBA00022833"/>
    </source>
</evidence>
<keyword evidence="3" id="KW-0378">Hydrolase</keyword>
<keyword evidence="2" id="KW-0479">Metal-binding</keyword>
<reference evidence="5" key="1">
    <citation type="submission" date="2018-05" db="EMBL/GenBank/DDBJ databases">
        <authorList>
            <person name="Lanie J.A."/>
            <person name="Ng W.-L."/>
            <person name="Kazmierczak K.M."/>
            <person name="Andrzejewski T.M."/>
            <person name="Davidsen T.M."/>
            <person name="Wayne K.J."/>
            <person name="Tettelin H."/>
            <person name="Glass J.I."/>
            <person name="Rusch D."/>
            <person name="Podicherti R."/>
            <person name="Tsui H.-C.T."/>
            <person name="Winkler M.E."/>
        </authorList>
    </citation>
    <scope>NUCLEOTIDE SEQUENCE</scope>
</reference>
<dbReference type="PANTHER" id="PTHR35005:SF1">
    <property type="entry name" value="2-AMINO-5-FORMYLAMINO-6-RIBOSYLAMINOPYRIMIDIN-4(3H)-ONE 5'-MONOPHOSPHATE DEFORMYLASE"/>
    <property type="match status" value="1"/>
</dbReference>
<dbReference type="Gene3D" id="3.40.50.10310">
    <property type="entry name" value="Creatininase"/>
    <property type="match status" value="1"/>
</dbReference>
<dbReference type="InterPro" id="IPR024087">
    <property type="entry name" value="Creatininase-like_sf"/>
</dbReference>
<protein>
    <recommendedName>
        <fullName evidence="6">Creatininase</fullName>
    </recommendedName>
</protein>
<dbReference type="GO" id="GO:0009231">
    <property type="term" value="P:riboflavin biosynthetic process"/>
    <property type="evidence" value="ECO:0007669"/>
    <property type="project" value="TreeGrafter"/>
</dbReference>